<dbReference type="AlphaFoldDB" id="A0AAN8K0T1"/>
<gene>
    <name evidence="2" type="ORF">SNE40_010317</name>
</gene>
<dbReference type="PANTHER" id="PTHR33050">
    <property type="entry name" value="REVERSE TRANSCRIPTASE DOMAIN-CONTAINING PROTEIN"/>
    <property type="match status" value="1"/>
</dbReference>
<dbReference type="InterPro" id="IPR000477">
    <property type="entry name" value="RT_dom"/>
</dbReference>
<evidence type="ECO:0000313" key="2">
    <source>
        <dbReference type="EMBL" id="KAK6182693.1"/>
    </source>
</evidence>
<dbReference type="PANTHER" id="PTHR33050:SF8">
    <property type="entry name" value="REVERSE TRANSCRIPTASE DOMAIN-CONTAINING PROTEIN"/>
    <property type="match status" value="1"/>
</dbReference>
<feature type="domain" description="Reverse transcriptase" evidence="1">
    <location>
        <begin position="1"/>
        <end position="133"/>
    </location>
</feature>
<organism evidence="2 3">
    <name type="scientific">Patella caerulea</name>
    <name type="common">Rayed Mediterranean limpet</name>
    <dbReference type="NCBI Taxonomy" id="87958"/>
    <lineage>
        <taxon>Eukaryota</taxon>
        <taxon>Metazoa</taxon>
        <taxon>Spiralia</taxon>
        <taxon>Lophotrochozoa</taxon>
        <taxon>Mollusca</taxon>
        <taxon>Gastropoda</taxon>
        <taxon>Patellogastropoda</taxon>
        <taxon>Patelloidea</taxon>
        <taxon>Patellidae</taxon>
        <taxon>Patella</taxon>
    </lineage>
</organism>
<evidence type="ECO:0000259" key="1">
    <source>
        <dbReference type="PROSITE" id="PS50878"/>
    </source>
</evidence>
<protein>
    <recommendedName>
        <fullName evidence="1">Reverse transcriptase domain-containing protein</fullName>
    </recommendedName>
</protein>
<reference evidence="2 3" key="1">
    <citation type="submission" date="2024-01" db="EMBL/GenBank/DDBJ databases">
        <title>The genome of the rayed Mediterranean limpet Patella caerulea (Linnaeus, 1758).</title>
        <authorList>
            <person name="Anh-Thu Weber A."/>
            <person name="Halstead-Nussloch G."/>
        </authorList>
    </citation>
    <scope>NUCLEOTIDE SEQUENCE [LARGE SCALE GENOMIC DNA]</scope>
    <source>
        <strain evidence="2">AATW-2023a</strain>
        <tissue evidence="2">Whole specimen</tissue>
    </source>
</reference>
<keyword evidence="3" id="KW-1185">Reference proteome</keyword>
<dbReference type="EMBL" id="JAZGQO010000007">
    <property type="protein sequence ID" value="KAK6182693.1"/>
    <property type="molecule type" value="Genomic_DNA"/>
</dbReference>
<dbReference type="PROSITE" id="PS50878">
    <property type="entry name" value="RT_POL"/>
    <property type="match status" value="1"/>
</dbReference>
<dbReference type="Pfam" id="PF00078">
    <property type="entry name" value="RVT_1"/>
    <property type="match status" value="1"/>
</dbReference>
<dbReference type="Proteomes" id="UP001347796">
    <property type="component" value="Unassembled WGS sequence"/>
</dbReference>
<accession>A0AAN8K0T1</accession>
<name>A0AAN8K0T1_PATCE</name>
<comment type="caution">
    <text evidence="2">The sequence shown here is derived from an EMBL/GenBank/DDBJ whole genome shotgun (WGS) entry which is preliminary data.</text>
</comment>
<dbReference type="InterPro" id="IPR043502">
    <property type="entry name" value="DNA/RNA_pol_sf"/>
</dbReference>
<dbReference type="InterPro" id="IPR052055">
    <property type="entry name" value="Hepadnavirus_pol/RT"/>
</dbReference>
<sequence length="219" mass="24335">MISRLGRGALLTKMDIKSAFRLLPVHPSDFNLLGFKLLGLYFVDKSLPMGCSYACALFEQFSSFLEWVVTHTTQRDSVVHYLDDCLFAGSKESDDSSFLASTFVRICSELGVPLANEKTVGPTSVLTYLGLEINTESMPVRIPTAKLLELRSNILLILNKTKVTLKELQSLTGIFNFCSRAIPAARAFNRQFYDAMAGLTNPRHYLRVTSALVGVLRSL</sequence>
<evidence type="ECO:0000313" key="3">
    <source>
        <dbReference type="Proteomes" id="UP001347796"/>
    </source>
</evidence>
<proteinExistence type="predicted"/>
<dbReference type="InterPro" id="IPR043128">
    <property type="entry name" value="Rev_trsase/Diguanyl_cyclase"/>
</dbReference>
<dbReference type="CDD" id="cd03714">
    <property type="entry name" value="RT_DIRS1"/>
    <property type="match status" value="1"/>
</dbReference>
<dbReference type="SUPFAM" id="SSF56672">
    <property type="entry name" value="DNA/RNA polymerases"/>
    <property type="match status" value="1"/>
</dbReference>
<dbReference type="Gene3D" id="3.30.70.270">
    <property type="match status" value="1"/>
</dbReference>